<dbReference type="PANTHER" id="PTHR22889:SF0">
    <property type="entry name" value="WD REPEAT-CONTAINING PROTEIN 89"/>
    <property type="match status" value="1"/>
</dbReference>
<dbReference type="PANTHER" id="PTHR22889">
    <property type="entry name" value="WD REPEAT-CONTAINING PROTEIN 89"/>
    <property type="match status" value="1"/>
</dbReference>
<sequence>MHEPTLIQSPNLRKFSQPSKQVTLPSNTYILSLASLPTRYAISTSSPSSDTIQLFDKSTLTPLSKFDGHQGGNTFLRVVDRFAGEERKTLISSGKDGFIKVWDERSKSCSIKLSNTSNDLSVLSFDVSLDGLLVAGGTALQGEDALILYWDPRKPTKPIRTHSSTHSDDITCLHFQKQTTQIRNLLLSASSDGLISTSDADEDDEDEAVIHVANWLGCSISQAGWLSSTSTSNSKSKVAGIWAASDMETFSTWTDELDPLQSLDLRAPSVHTQDRTWVSDYLIACDISNNSNELMMFMGSNEGDIASIKNPTLGIPDSDMGSKAWSWTLQNLWTHGHKEIVRSVLWDEKNGALLTGGEDGKLNLWSGFNPENQGDDIDMDESSMSSPGRRKREYEGDGDMDVDEEGSRKRRR</sequence>
<dbReference type="OrthoDB" id="25131at2759"/>
<evidence type="ECO:0000256" key="4">
    <source>
        <dbReference type="SAM" id="MobiDB-lite"/>
    </source>
</evidence>
<dbReference type="PROSITE" id="PS50082">
    <property type="entry name" value="WD_REPEATS_2"/>
    <property type="match status" value="2"/>
</dbReference>
<dbReference type="PROSITE" id="PS50294">
    <property type="entry name" value="WD_REPEATS_REGION"/>
    <property type="match status" value="1"/>
</dbReference>
<protein>
    <recommendedName>
        <fullName evidence="7">WD40 repeat-like protein</fullName>
    </recommendedName>
</protein>
<dbReference type="Proteomes" id="UP001049176">
    <property type="component" value="Chromosome 2"/>
</dbReference>
<evidence type="ECO:0000313" key="6">
    <source>
        <dbReference type="Proteomes" id="UP001049176"/>
    </source>
</evidence>
<evidence type="ECO:0008006" key="7">
    <source>
        <dbReference type="Google" id="ProtNLM"/>
    </source>
</evidence>
<dbReference type="RefSeq" id="XP_043013084.1">
    <property type="nucleotide sequence ID" value="XM_043148485.1"/>
</dbReference>
<organism evidence="5 6">
    <name type="scientific">Marasmius oreades</name>
    <name type="common">fairy-ring Marasmius</name>
    <dbReference type="NCBI Taxonomy" id="181124"/>
    <lineage>
        <taxon>Eukaryota</taxon>
        <taxon>Fungi</taxon>
        <taxon>Dikarya</taxon>
        <taxon>Basidiomycota</taxon>
        <taxon>Agaricomycotina</taxon>
        <taxon>Agaricomycetes</taxon>
        <taxon>Agaricomycetidae</taxon>
        <taxon>Agaricales</taxon>
        <taxon>Marasmiineae</taxon>
        <taxon>Marasmiaceae</taxon>
        <taxon>Marasmius</taxon>
    </lineage>
</organism>
<feature type="region of interest" description="Disordered" evidence="4">
    <location>
        <begin position="363"/>
        <end position="412"/>
    </location>
</feature>
<evidence type="ECO:0000256" key="2">
    <source>
        <dbReference type="ARBA" id="ARBA00022737"/>
    </source>
</evidence>
<feature type="repeat" description="WD" evidence="3">
    <location>
        <begin position="334"/>
        <end position="366"/>
    </location>
</feature>
<dbReference type="AlphaFoldDB" id="A0A9P8ACB2"/>
<proteinExistence type="predicted"/>
<dbReference type="InterPro" id="IPR015943">
    <property type="entry name" value="WD40/YVTN_repeat-like_dom_sf"/>
</dbReference>
<evidence type="ECO:0000256" key="1">
    <source>
        <dbReference type="ARBA" id="ARBA00022574"/>
    </source>
</evidence>
<dbReference type="GeneID" id="66073107"/>
<reference evidence="5" key="1">
    <citation type="journal article" date="2021" name="Genome Biol. Evol.">
        <title>The assembled and annotated genome of the fairy-ring fungus Marasmius oreades.</title>
        <authorList>
            <person name="Hiltunen M."/>
            <person name="Ament-Velasquez S.L."/>
            <person name="Johannesson H."/>
        </authorList>
    </citation>
    <scope>NUCLEOTIDE SEQUENCE</scope>
    <source>
        <strain evidence="5">03SP1</strain>
    </source>
</reference>
<dbReference type="InterPro" id="IPR036322">
    <property type="entry name" value="WD40_repeat_dom_sf"/>
</dbReference>
<dbReference type="SUPFAM" id="SSF50978">
    <property type="entry name" value="WD40 repeat-like"/>
    <property type="match status" value="1"/>
</dbReference>
<dbReference type="InterPro" id="IPR039328">
    <property type="entry name" value="WDR89"/>
</dbReference>
<gene>
    <name evidence="5" type="ORF">E1B28_004031</name>
</gene>
<keyword evidence="2" id="KW-0677">Repeat</keyword>
<name>A0A9P8ACB2_9AGAR</name>
<dbReference type="EMBL" id="CM032182">
    <property type="protein sequence ID" value="KAG7096614.1"/>
    <property type="molecule type" value="Genomic_DNA"/>
</dbReference>
<keyword evidence="6" id="KW-1185">Reference proteome</keyword>
<keyword evidence="1 3" id="KW-0853">WD repeat</keyword>
<feature type="repeat" description="WD" evidence="3">
    <location>
        <begin position="90"/>
        <end position="112"/>
    </location>
</feature>
<dbReference type="KEGG" id="more:E1B28_004031"/>
<dbReference type="Pfam" id="PF00400">
    <property type="entry name" value="WD40"/>
    <property type="match status" value="2"/>
</dbReference>
<evidence type="ECO:0000256" key="3">
    <source>
        <dbReference type="PROSITE-ProRule" id="PRU00221"/>
    </source>
</evidence>
<accession>A0A9P8ACB2</accession>
<evidence type="ECO:0000313" key="5">
    <source>
        <dbReference type="EMBL" id="KAG7096614.1"/>
    </source>
</evidence>
<dbReference type="InterPro" id="IPR001680">
    <property type="entry name" value="WD40_rpt"/>
</dbReference>
<dbReference type="SMART" id="SM00320">
    <property type="entry name" value="WD40"/>
    <property type="match status" value="5"/>
</dbReference>
<comment type="caution">
    <text evidence="5">The sequence shown here is derived from an EMBL/GenBank/DDBJ whole genome shotgun (WGS) entry which is preliminary data.</text>
</comment>
<dbReference type="Gene3D" id="2.130.10.10">
    <property type="entry name" value="YVTN repeat-like/Quinoprotein amine dehydrogenase"/>
    <property type="match status" value="1"/>
</dbReference>